<dbReference type="Proteomes" id="UP000006790">
    <property type="component" value="Chromosome 6"/>
</dbReference>
<dbReference type="Pfam" id="PF16997">
    <property type="entry name" value="Wap1"/>
    <property type="match status" value="1"/>
</dbReference>
<dbReference type="STRING" id="931890.G8JUV5"/>
<dbReference type="InParanoid" id="G8JUV5"/>
<dbReference type="AlphaFoldDB" id="G8JUV5"/>
<accession>G8JUV5</accession>
<dbReference type="KEGG" id="erc:Ecym_6029"/>
<sequence>MQMKVYGRFRKYTAVLDSLKDERKEDNSFSSDDENGYKVVSDDTTTVNATQETIPEITENIITVNKRSSADTSVKDGCVWKFLEKPGVTKVKRRRVLREECVNDPTDTVFSKAVNTVQDIISSLKPAEEVIRGLEPKMTVERCQCADSSKISYGRTRTMLMKTEQASEDEGNIVEENSLEDEGDDPSGIMESQHFNQLRNMGEWVKYQDDLDIVINYEYNSVGDKRAALLSLCLDMINNEKLSQYIVRYRHHEFWKWCFEFTDPNQKVLSFLQCFIVDTIPLKNDDSFWRMISLEEFILPLVTEESLPKQIAGSRLVKLNYKDFMKVFPHRSLGNLVLKIWNRHTDSIGTSEISIPVFSALLPTTDIEDTTTILCLIEKNIPASHSPDTRYKKQYQSLFNLLMSLRNNVLDKEAILKCFIKLTNHCHLLEMKKDSLTILFQDSVTLLHKLKKSFLSTDEDPMINMLILHLGLCLNVITEVPLTIGTTQLDSLTKIFNTIYKNENIKQELSFIHDLFLLVFAYSIHEYKMVIGGCELAYLKTQLSVFASDVESYNNSIYERTAYILQRI</sequence>
<dbReference type="Gene3D" id="1.25.10.60">
    <property type="entry name" value="Rad61, Wapl domain"/>
    <property type="match status" value="1"/>
</dbReference>
<evidence type="ECO:0000313" key="2">
    <source>
        <dbReference type="EMBL" id="AET40434.1"/>
    </source>
</evidence>
<feature type="domain" description="Rad61 Wapl" evidence="1">
    <location>
        <begin position="192"/>
        <end position="568"/>
    </location>
</feature>
<protein>
    <recommendedName>
        <fullName evidence="1">Rad61 Wapl domain-containing protein</fullName>
    </recommendedName>
</protein>
<reference evidence="3" key="1">
    <citation type="journal article" date="2012" name="G3 (Bethesda)">
        <title>Pichia sorbitophila, an interspecies yeast hybrid reveals early steps of genome resolution following polyploidization.</title>
        <authorList>
            <person name="Leh Louis V."/>
            <person name="Despons L."/>
            <person name="Friedrich A."/>
            <person name="Martin T."/>
            <person name="Durrens P."/>
            <person name="Casaregola S."/>
            <person name="Neuveglise C."/>
            <person name="Fairhead C."/>
            <person name="Marck C."/>
            <person name="Cruz J.A."/>
            <person name="Straub M.L."/>
            <person name="Kugler V."/>
            <person name="Sacerdot C."/>
            <person name="Uzunov Z."/>
            <person name="Thierry A."/>
            <person name="Weiss S."/>
            <person name="Bleykasten C."/>
            <person name="De Montigny J."/>
            <person name="Jacques N."/>
            <person name="Jung P."/>
            <person name="Lemaire M."/>
            <person name="Mallet S."/>
            <person name="Morel G."/>
            <person name="Richard G.F."/>
            <person name="Sarkar A."/>
            <person name="Savel G."/>
            <person name="Schacherer J."/>
            <person name="Seret M.L."/>
            <person name="Talla E."/>
            <person name="Samson G."/>
            <person name="Jubin C."/>
            <person name="Poulain J."/>
            <person name="Vacherie B."/>
            <person name="Barbe V."/>
            <person name="Pelletier E."/>
            <person name="Sherman D.J."/>
            <person name="Westhof E."/>
            <person name="Weissenbach J."/>
            <person name="Baret P.V."/>
            <person name="Wincker P."/>
            <person name="Gaillardin C."/>
            <person name="Dujon B."/>
            <person name="Souciet J.L."/>
        </authorList>
    </citation>
    <scope>NUCLEOTIDE SEQUENCE [LARGE SCALE GENOMIC DNA]</scope>
    <source>
        <strain evidence="3">CBS 270.75 / DBVPG 7215 / KCTC 17166 / NRRL Y-17582</strain>
    </source>
</reference>
<dbReference type="eggNOG" id="ENOG502RY5C">
    <property type="taxonomic scope" value="Eukaryota"/>
</dbReference>
<dbReference type="InterPro" id="IPR038496">
    <property type="entry name" value="Rad61_Wapl_sf"/>
</dbReference>
<gene>
    <name evidence="2" type="ordered locus">Ecym_6029</name>
</gene>
<evidence type="ECO:0000259" key="1">
    <source>
        <dbReference type="Pfam" id="PF16997"/>
    </source>
</evidence>
<evidence type="ECO:0000313" key="3">
    <source>
        <dbReference type="Proteomes" id="UP000006790"/>
    </source>
</evidence>
<name>G8JUV5_ERECY</name>
<dbReference type="HOGENOM" id="CLU_469335_0_0_1"/>
<proteinExistence type="predicted"/>
<dbReference type="InterPro" id="IPR031550">
    <property type="entry name" value="Rad61_Wapl"/>
</dbReference>
<organism evidence="2 3">
    <name type="scientific">Eremothecium cymbalariae (strain CBS 270.75 / DBVPG 7215 / KCTC 17166 / NRRL Y-17582)</name>
    <name type="common">Yeast</name>
    <dbReference type="NCBI Taxonomy" id="931890"/>
    <lineage>
        <taxon>Eukaryota</taxon>
        <taxon>Fungi</taxon>
        <taxon>Dikarya</taxon>
        <taxon>Ascomycota</taxon>
        <taxon>Saccharomycotina</taxon>
        <taxon>Saccharomycetes</taxon>
        <taxon>Saccharomycetales</taxon>
        <taxon>Saccharomycetaceae</taxon>
        <taxon>Eremothecium</taxon>
    </lineage>
</organism>
<dbReference type="GeneID" id="11468786"/>
<dbReference type="FunCoup" id="G8JUV5">
    <property type="interactions" value="21"/>
</dbReference>
<dbReference type="RefSeq" id="XP_003647251.1">
    <property type="nucleotide sequence ID" value="XM_003647203.1"/>
</dbReference>
<dbReference type="OrthoDB" id="4069585at2759"/>
<dbReference type="OMA" id="KHDANIT"/>
<keyword evidence="3" id="KW-1185">Reference proteome</keyword>
<dbReference type="EMBL" id="CP002502">
    <property type="protein sequence ID" value="AET40434.1"/>
    <property type="molecule type" value="Genomic_DNA"/>
</dbReference>